<proteinExistence type="predicted"/>
<dbReference type="Pfam" id="PF07977">
    <property type="entry name" value="FabA"/>
    <property type="match status" value="1"/>
</dbReference>
<gene>
    <name evidence="2" type="primary">fabZ</name>
    <name evidence="2" type="ORF">GCM10022423_36000</name>
</gene>
<keyword evidence="3" id="KW-1185">Reference proteome</keyword>
<dbReference type="SUPFAM" id="SSF54637">
    <property type="entry name" value="Thioesterase/thiol ester dehydrase-isomerase"/>
    <property type="match status" value="1"/>
</dbReference>
<dbReference type="PANTHER" id="PTHR30272:SF1">
    <property type="entry name" value="3-HYDROXYACYL-[ACYL-CARRIER-PROTEIN] DEHYDRATASE"/>
    <property type="match status" value="1"/>
</dbReference>
<dbReference type="CDD" id="cd01288">
    <property type="entry name" value="FabZ"/>
    <property type="match status" value="1"/>
</dbReference>
<evidence type="ECO:0000313" key="2">
    <source>
        <dbReference type="EMBL" id="GAA3777364.1"/>
    </source>
</evidence>
<evidence type="ECO:0000313" key="3">
    <source>
        <dbReference type="Proteomes" id="UP001500748"/>
    </source>
</evidence>
<keyword evidence="1" id="KW-0456">Lyase</keyword>
<sequence>MSKNIESLIPHRAPFLFVDEILSFTNETIIGTKIFNEKDNWLKTTFKIFDFIPGAILIEAMAQCGGAGVKLLGITDGIFGLVSIEDAQFYGKAKFGEKIKLVIENIRLGEKIIKQRGTAYIDDKPIVEAGWMCVKIS</sequence>
<organism evidence="2 3">
    <name type="scientific">Flavobacterium ginsengiterrae</name>
    <dbReference type="NCBI Taxonomy" id="871695"/>
    <lineage>
        <taxon>Bacteria</taxon>
        <taxon>Pseudomonadati</taxon>
        <taxon>Bacteroidota</taxon>
        <taxon>Flavobacteriia</taxon>
        <taxon>Flavobacteriales</taxon>
        <taxon>Flavobacteriaceae</taxon>
        <taxon>Flavobacterium</taxon>
    </lineage>
</organism>
<dbReference type="EMBL" id="BAABDU010000006">
    <property type="protein sequence ID" value="GAA3777364.1"/>
    <property type="molecule type" value="Genomic_DNA"/>
</dbReference>
<dbReference type="Proteomes" id="UP001500748">
    <property type="component" value="Unassembled WGS sequence"/>
</dbReference>
<dbReference type="InterPro" id="IPR029069">
    <property type="entry name" value="HotDog_dom_sf"/>
</dbReference>
<name>A0ABP7GW79_9FLAO</name>
<dbReference type="InterPro" id="IPR013114">
    <property type="entry name" value="FabA_FabZ"/>
</dbReference>
<reference evidence="3" key="1">
    <citation type="journal article" date="2019" name="Int. J. Syst. Evol. Microbiol.">
        <title>The Global Catalogue of Microorganisms (GCM) 10K type strain sequencing project: providing services to taxonomists for standard genome sequencing and annotation.</title>
        <authorList>
            <consortium name="The Broad Institute Genomics Platform"/>
            <consortium name="The Broad Institute Genome Sequencing Center for Infectious Disease"/>
            <person name="Wu L."/>
            <person name="Ma J."/>
        </authorList>
    </citation>
    <scope>NUCLEOTIDE SEQUENCE [LARGE SCALE GENOMIC DNA]</scope>
    <source>
        <strain evidence="3">JCM 17337</strain>
    </source>
</reference>
<evidence type="ECO:0000256" key="1">
    <source>
        <dbReference type="ARBA" id="ARBA00023239"/>
    </source>
</evidence>
<dbReference type="PANTHER" id="PTHR30272">
    <property type="entry name" value="3-HYDROXYACYL-[ACYL-CARRIER-PROTEIN] DEHYDRATASE"/>
    <property type="match status" value="1"/>
</dbReference>
<accession>A0ABP7GW79</accession>
<dbReference type="RefSeq" id="WP_345146013.1">
    <property type="nucleotide sequence ID" value="NZ_BAABDU010000006.1"/>
</dbReference>
<dbReference type="Gene3D" id="3.10.129.10">
    <property type="entry name" value="Hotdog Thioesterase"/>
    <property type="match status" value="1"/>
</dbReference>
<comment type="caution">
    <text evidence="2">The sequence shown here is derived from an EMBL/GenBank/DDBJ whole genome shotgun (WGS) entry which is preliminary data.</text>
</comment>
<protein>
    <submittedName>
        <fullName evidence="2">3-hydroxyacyl-ACP dehydratase FabZ</fullName>
    </submittedName>
</protein>